<accession>A0A427AW82</accession>
<dbReference type="AlphaFoldDB" id="A0A427AW82"/>
<feature type="region of interest" description="Disordered" evidence="1">
    <location>
        <begin position="1"/>
        <end position="22"/>
    </location>
</feature>
<evidence type="ECO:0000313" key="2">
    <source>
        <dbReference type="EMBL" id="RRT80387.1"/>
    </source>
</evidence>
<name>A0A427AW82_ENSVE</name>
<dbReference type="Proteomes" id="UP000287651">
    <property type="component" value="Unassembled WGS sequence"/>
</dbReference>
<sequence length="66" mass="7240">MTTWVPASTSTFPLGTDASSHSGLLVGAIPAVSRPYRRHGHWRPRLLVESRKQPPLKGPDHGWSPT</sequence>
<organism evidence="2 3">
    <name type="scientific">Ensete ventricosum</name>
    <name type="common">Abyssinian banana</name>
    <name type="synonym">Musa ensete</name>
    <dbReference type="NCBI Taxonomy" id="4639"/>
    <lineage>
        <taxon>Eukaryota</taxon>
        <taxon>Viridiplantae</taxon>
        <taxon>Streptophyta</taxon>
        <taxon>Embryophyta</taxon>
        <taxon>Tracheophyta</taxon>
        <taxon>Spermatophyta</taxon>
        <taxon>Magnoliopsida</taxon>
        <taxon>Liliopsida</taxon>
        <taxon>Zingiberales</taxon>
        <taxon>Musaceae</taxon>
        <taxon>Ensete</taxon>
    </lineage>
</organism>
<dbReference type="EMBL" id="AMZH03001155">
    <property type="protein sequence ID" value="RRT80387.1"/>
    <property type="molecule type" value="Genomic_DNA"/>
</dbReference>
<comment type="caution">
    <text evidence="2">The sequence shown here is derived from an EMBL/GenBank/DDBJ whole genome shotgun (WGS) entry which is preliminary data.</text>
</comment>
<gene>
    <name evidence="2" type="ORF">B296_00018207</name>
</gene>
<reference evidence="2 3" key="1">
    <citation type="journal article" date="2014" name="Agronomy (Basel)">
        <title>A Draft Genome Sequence for Ensete ventricosum, the Drought-Tolerant Tree Against Hunger.</title>
        <authorList>
            <person name="Harrison J."/>
            <person name="Moore K.A."/>
            <person name="Paszkiewicz K."/>
            <person name="Jones T."/>
            <person name="Grant M."/>
            <person name="Ambacheew D."/>
            <person name="Muzemil S."/>
            <person name="Studholme D.J."/>
        </authorList>
    </citation>
    <scope>NUCLEOTIDE SEQUENCE [LARGE SCALE GENOMIC DNA]</scope>
</reference>
<evidence type="ECO:0000313" key="3">
    <source>
        <dbReference type="Proteomes" id="UP000287651"/>
    </source>
</evidence>
<evidence type="ECO:0000256" key="1">
    <source>
        <dbReference type="SAM" id="MobiDB-lite"/>
    </source>
</evidence>
<feature type="region of interest" description="Disordered" evidence="1">
    <location>
        <begin position="44"/>
        <end position="66"/>
    </location>
</feature>
<proteinExistence type="predicted"/>
<protein>
    <submittedName>
        <fullName evidence="2">Uncharacterized protein</fullName>
    </submittedName>
</protein>